<keyword evidence="1" id="KW-0812">Transmembrane</keyword>
<gene>
    <name evidence="2" type="ORF">SAMN05216231_3385</name>
</gene>
<accession>A0A1H1FTD5</accession>
<protein>
    <recommendedName>
        <fullName evidence="4">Regulatory protein YrvL</fullName>
    </recommendedName>
</protein>
<evidence type="ECO:0000313" key="3">
    <source>
        <dbReference type="Proteomes" id="UP000199444"/>
    </source>
</evidence>
<name>A0A1H1FTD5_9BACI</name>
<evidence type="ECO:0008006" key="4">
    <source>
        <dbReference type="Google" id="ProtNLM"/>
    </source>
</evidence>
<reference evidence="2 3" key="1">
    <citation type="submission" date="2016-10" db="EMBL/GenBank/DDBJ databases">
        <authorList>
            <person name="de Groot N.N."/>
        </authorList>
    </citation>
    <scope>NUCLEOTIDE SEQUENCE [LARGE SCALE GENOMIC DNA]</scope>
    <source>
        <strain evidence="2 3">CGMCC 1.10449</strain>
    </source>
</reference>
<keyword evidence="3" id="KW-1185">Reference proteome</keyword>
<proteinExistence type="predicted"/>
<dbReference type="AlphaFoldDB" id="A0A1H1FTD5"/>
<feature type="transmembrane region" description="Helical" evidence="1">
    <location>
        <begin position="45"/>
        <end position="67"/>
    </location>
</feature>
<sequence>MLKKLYYTSEIMAATIIGSAIMLLFFIVENIMGNNVEANGLITKSIIVIVLYFIVYFIAFFFLINPFYDFLKGKLNRQLTAIIILIIANLILFAGLYVDTSQTLLEVIIDNYSLFLATNLSIVFFSFKKLS</sequence>
<feature type="transmembrane region" description="Helical" evidence="1">
    <location>
        <begin position="79"/>
        <end position="98"/>
    </location>
</feature>
<dbReference type="STRING" id="553311.SAMN05216231_3385"/>
<feature type="transmembrane region" description="Helical" evidence="1">
    <location>
        <begin position="104"/>
        <end position="127"/>
    </location>
</feature>
<feature type="transmembrane region" description="Helical" evidence="1">
    <location>
        <begin position="12"/>
        <end position="33"/>
    </location>
</feature>
<dbReference type="Proteomes" id="UP000199444">
    <property type="component" value="Unassembled WGS sequence"/>
</dbReference>
<evidence type="ECO:0000313" key="2">
    <source>
        <dbReference type="EMBL" id="SDR03776.1"/>
    </source>
</evidence>
<organism evidence="2 3">
    <name type="scientific">Virgibacillus salinus</name>
    <dbReference type="NCBI Taxonomy" id="553311"/>
    <lineage>
        <taxon>Bacteria</taxon>
        <taxon>Bacillati</taxon>
        <taxon>Bacillota</taxon>
        <taxon>Bacilli</taxon>
        <taxon>Bacillales</taxon>
        <taxon>Bacillaceae</taxon>
        <taxon>Virgibacillus</taxon>
    </lineage>
</organism>
<dbReference type="EMBL" id="FNKD01000004">
    <property type="protein sequence ID" value="SDR03776.1"/>
    <property type="molecule type" value="Genomic_DNA"/>
</dbReference>
<evidence type="ECO:0000256" key="1">
    <source>
        <dbReference type="SAM" id="Phobius"/>
    </source>
</evidence>
<keyword evidence="1" id="KW-0472">Membrane</keyword>
<dbReference type="RefSeq" id="WP_092494117.1">
    <property type="nucleotide sequence ID" value="NZ_FNKD01000004.1"/>
</dbReference>
<keyword evidence="1" id="KW-1133">Transmembrane helix</keyword>